<keyword evidence="5" id="KW-1185">Reference proteome</keyword>
<dbReference type="SUPFAM" id="SSF56784">
    <property type="entry name" value="HAD-like"/>
    <property type="match status" value="1"/>
</dbReference>
<dbReference type="EMBL" id="LNXV01000006">
    <property type="protein sequence ID" value="KTC85507.1"/>
    <property type="molecule type" value="Genomic_DNA"/>
</dbReference>
<proteinExistence type="predicted"/>
<dbReference type="Pfam" id="PF03767">
    <property type="entry name" value="Acid_phosphat_B"/>
    <property type="match status" value="1"/>
</dbReference>
<keyword evidence="2" id="KW-0325">Glycoprotein</keyword>
<evidence type="ECO:0000256" key="3">
    <source>
        <dbReference type="SAM" id="SignalP"/>
    </source>
</evidence>
<dbReference type="PANTHER" id="PTHR31284:SF10">
    <property type="entry name" value="ACID PHOSPHATASE-LIKE PROTEIN"/>
    <property type="match status" value="1"/>
</dbReference>
<dbReference type="InterPro" id="IPR005519">
    <property type="entry name" value="Acid_phosphat_B-like"/>
</dbReference>
<dbReference type="PATRIC" id="fig|29422.6.peg.915"/>
<feature type="signal peptide" evidence="3">
    <location>
        <begin position="1"/>
        <end position="27"/>
    </location>
</feature>
<gene>
    <name evidence="4" type="ORF">Lbru_0872</name>
</gene>
<sequence length="226" mass="25438">MKGTIKTITKILITTSCSLFLSFSLFAEPNNLSVLKTEIKTYHDSGLYEKELAQVIAQAHDYIIKQAAINERHGSPKKLAVVLDIDETSISNYNKMVKRDFIGDTNLIHKEILAANSPVIAPMLELYNDAVKNGVKVFFVTGRRMSELNATRTNLLRAGFKNWAGLYLRPDEYNKPSIIPFKTKARESITQQGYTIVASIGDQYSDIKGGYMQKGFKLPNPFYHLP</sequence>
<dbReference type="RefSeq" id="WP_058440971.1">
    <property type="nucleotide sequence ID" value="NZ_CAAAHU010000029.1"/>
</dbReference>
<dbReference type="STRING" id="29422.Lbru_0872"/>
<dbReference type="AlphaFoldDB" id="A0A0W0SQE6"/>
<evidence type="ECO:0000256" key="1">
    <source>
        <dbReference type="ARBA" id="ARBA00022729"/>
    </source>
</evidence>
<name>A0A0W0SQE6_9GAMM</name>
<dbReference type="Proteomes" id="UP000054742">
    <property type="component" value="Unassembled WGS sequence"/>
</dbReference>
<dbReference type="InterPro" id="IPR014403">
    <property type="entry name" value="APS1/VSP"/>
</dbReference>
<evidence type="ECO:0000256" key="2">
    <source>
        <dbReference type="ARBA" id="ARBA00023180"/>
    </source>
</evidence>
<evidence type="ECO:0000313" key="5">
    <source>
        <dbReference type="Proteomes" id="UP000054742"/>
    </source>
</evidence>
<reference evidence="4 5" key="1">
    <citation type="submission" date="2015-11" db="EMBL/GenBank/DDBJ databases">
        <title>Genomic analysis of 38 Legionella species identifies large and diverse effector repertoires.</title>
        <authorList>
            <person name="Burstein D."/>
            <person name="Amaro F."/>
            <person name="Zusman T."/>
            <person name="Lifshitz Z."/>
            <person name="Cohen O."/>
            <person name="Gilbert J.A."/>
            <person name="Pupko T."/>
            <person name="Shuman H.A."/>
            <person name="Segal G."/>
        </authorList>
    </citation>
    <scope>NUCLEOTIDE SEQUENCE [LARGE SCALE GENOMIC DNA]</scope>
    <source>
        <strain evidence="4 5">ATCC 43878</strain>
    </source>
</reference>
<protein>
    <submittedName>
        <fullName evidence="4">Acid phosphatase</fullName>
    </submittedName>
</protein>
<comment type="caution">
    <text evidence="4">The sequence shown here is derived from an EMBL/GenBank/DDBJ whole genome shotgun (WGS) entry which is preliminary data.</text>
</comment>
<feature type="chain" id="PRO_5006912229" evidence="3">
    <location>
        <begin position="28"/>
        <end position="226"/>
    </location>
</feature>
<dbReference type="OrthoDB" id="193314at2"/>
<dbReference type="PANTHER" id="PTHR31284">
    <property type="entry name" value="ACID PHOSPHATASE-LIKE PROTEIN"/>
    <property type="match status" value="1"/>
</dbReference>
<dbReference type="InterPro" id="IPR023214">
    <property type="entry name" value="HAD_sf"/>
</dbReference>
<dbReference type="PIRSF" id="PIRSF002674">
    <property type="entry name" value="VSP"/>
    <property type="match status" value="1"/>
</dbReference>
<evidence type="ECO:0000313" key="4">
    <source>
        <dbReference type="EMBL" id="KTC85507.1"/>
    </source>
</evidence>
<accession>A0A0W0SQE6</accession>
<dbReference type="Gene3D" id="3.40.50.1000">
    <property type="entry name" value="HAD superfamily/HAD-like"/>
    <property type="match status" value="1"/>
</dbReference>
<dbReference type="InterPro" id="IPR036412">
    <property type="entry name" value="HAD-like_sf"/>
</dbReference>
<keyword evidence="1 3" id="KW-0732">Signal</keyword>
<organism evidence="4 5">
    <name type="scientific">Legionella brunensis</name>
    <dbReference type="NCBI Taxonomy" id="29422"/>
    <lineage>
        <taxon>Bacteria</taxon>
        <taxon>Pseudomonadati</taxon>
        <taxon>Pseudomonadota</taxon>
        <taxon>Gammaproteobacteria</taxon>
        <taxon>Legionellales</taxon>
        <taxon>Legionellaceae</taxon>
        <taxon>Legionella</taxon>
    </lineage>
</organism>